<keyword evidence="3 11" id="KW-0812">Transmembrane</keyword>
<dbReference type="GO" id="GO:0042102">
    <property type="term" value="P:positive regulation of T cell proliferation"/>
    <property type="evidence" value="ECO:0007669"/>
    <property type="project" value="TreeGrafter"/>
</dbReference>
<feature type="transmembrane region" description="Helical" evidence="11">
    <location>
        <begin position="621"/>
        <end position="640"/>
    </location>
</feature>
<name>A0AA88QKX9_9TELE</name>
<feature type="transmembrane region" description="Helical" evidence="11">
    <location>
        <begin position="780"/>
        <end position="798"/>
    </location>
</feature>
<dbReference type="GO" id="GO:0042130">
    <property type="term" value="P:negative regulation of T cell proliferation"/>
    <property type="evidence" value="ECO:0007669"/>
    <property type="project" value="TreeGrafter"/>
</dbReference>
<dbReference type="InterPro" id="IPR036179">
    <property type="entry name" value="Ig-like_dom_sf"/>
</dbReference>
<feature type="transmembrane region" description="Helical" evidence="11">
    <location>
        <begin position="683"/>
        <end position="704"/>
    </location>
</feature>
<keyword evidence="6 11" id="KW-0472">Membrane</keyword>
<dbReference type="SMART" id="SM00409">
    <property type="entry name" value="IG"/>
    <property type="match status" value="5"/>
</dbReference>
<evidence type="ECO:0000256" key="3">
    <source>
        <dbReference type="ARBA" id="ARBA00022692"/>
    </source>
</evidence>
<proteinExistence type="predicted"/>
<feature type="transmembrane region" description="Helical" evidence="11">
    <location>
        <begin position="876"/>
        <end position="894"/>
    </location>
</feature>
<feature type="transmembrane region" description="Helical" evidence="11">
    <location>
        <begin position="710"/>
        <end position="732"/>
    </location>
</feature>
<dbReference type="GO" id="GO:0071222">
    <property type="term" value="P:cellular response to lipopolysaccharide"/>
    <property type="evidence" value="ECO:0007669"/>
    <property type="project" value="TreeGrafter"/>
</dbReference>
<dbReference type="PROSITE" id="PS50835">
    <property type="entry name" value="IG_LIKE"/>
    <property type="match status" value="5"/>
</dbReference>
<keyword evidence="9" id="KW-0325">Glycoprotein</keyword>
<evidence type="ECO:0000256" key="9">
    <source>
        <dbReference type="ARBA" id="ARBA00023180"/>
    </source>
</evidence>
<evidence type="ECO:0000256" key="5">
    <source>
        <dbReference type="ARBA" id="ARBA00022989"/>
    </source>
</evidence>
<evidence type="ECO:0000313" key="15">
    <source>
        <dbReference type="Proteomes" id="UP001187343"/>
    </source>
</evidence>
<feature type="chain" id="PRO_5041685415" description="Ig-like domain-containing protein" evidence="12">
    <location>
        <begin position="19"/>
        <end position="987"/>
    </location>
</feature>
<feature type="signal peptide" evidence="12">
    <location>
        <begin position="1"/>
        <end position="18"/>
    </location>
</feature>
<dbReference type="SMART" id="SM00408">
    <property type="entry name" value="IGc2"/>
    <property type="match status" value="5"/>
</dbReference>
<keyword evidence="15" id="KW-1185">Reference proteome</keyword>
<dbReference type="InterPro" id="IPR051713">
    <property type="entry name" value="T-cell_Activation_Regulation"/>
</dbReference>
<dbReference type="FunFam" id="2.60.40.10:FF:000142">
    <property type="entry name" value="V-set domain-containing T-cell activation inhibitor 1"/>
    <property type="match status" value="4"/>
</dbReference>
<keyword evidence="4 12" id="KW-0732">Signal</keyword>
<comment type="subcellular location">
    <subcellularLocation>
        <location evidence="1">Cell membrane</location>
        <topology evidence="1">Single-pass type I membrane protein</topology>
    </subcellularLocation>
</comment>
<evidence type="ECO:0000256" key="4">
    <source>
        <dbReference type="ARBA" id="ARBA00022729"/>
    </source>
</evidence>
<keyword evidence="7" id="KW-1015">Disulfide bond</keyword>
<feature type="transmembrane region" description="Helical" evidence="11">
    <location>
        <begin position="646"/>
        <end position="671"/>
    </location>
</feature>
<feature type="domain" description="Ig-like" evidence="13">
    <location>
        <begin position="133"/>
        <end position="247"/>
    </location>
</feature>
<dbReference type="SMART" id="SM00406">
    <property type="entry name" value="IGv"/>
    <property type="match status" value="5"/>
</dbReference>
<dbReference type="InterPro" id="IPR013783">
    <property type="entry name" value="Ig-like_fold"/>
</dbReference>
<evidence type="ECO:0000256" key="2">
    <source>
        <dbReference type="ARBA" id="ARBA00022475"/>
    </source>
</evidence>
<feature type="transmembrane region" description="Helical" evidence="11">
    <location>
        <begin position="914"/>
        <end position="935"/>
    </location>
</feature>
<dbReference type="SUPFAM" id="SSF48726">
    <property type="entry name" value="Immunoglobulin"/>
    <property type="match status" value="5"/>
</dbReference>
<evidence type="ECO:0000256" key="8">
    <source>
        <dbReference type="ARBA" id="ARBA00023170"/>
    </source>
</evidence>
<evidence type="ECO:0000256" key="10">
    <source>
        <dbReference type="ARBA" id="ARBA00023319"/>
    </source>
</evidence>
<feature type="domain" description="Ig-like" evidence="13">
    <location>
        <begin position="513"/>
        <end position="611"/>
    </location>
</feature>
<feature type="transmembrane region" description="Helical" evidence="11">
    <location>
        <begin position="254"/>
        <end position="276"/>
    </location>
</feature>
<keyword evidence="5 11" id="KW-1133">Transmembrane helix</keyword>
<evidence type="ECO:0000256" key="11">
    <source>
        <dbReference type="SAM" id="Phobius"/>
    </source>
</evidence>
<protein>
    <recommendedName>
        <fullName evidence="13">Ig-like domain-containing protein</fullName>
    </recommendedName>
</protein>
<keyword evidence="2" id="KW-1003">Cell membrane</keyword>
<dbReference type="InterPro" id="IPR013151">
    <property type="entry name" value="Immunoglobulin_dom"/>
</dbReference>
<organism evidence="14 15">
    <name type="scientific">Cirrhinus molitorella</name>
    <name type="common">mud carp</name>
    <dbReference type="NCBI Taxonomy" id="172907"/>
    <lineage>
        <taxon>Eukaryota</taxon>
        <taxon>Metazoa</taxon>
        <taxon>Chordata</taxon>
        <taxon>Craniata</taxon>
        <taxon>Vertebrata</taxon>
        <taxon>Euteleostomi</taxon>
        <taxon>Actinopterygii</taxon>
        <taxon>Neopterygii</taxon>
        <taxon>Teleostei</taxon>
        <taxon>Ostariophysi</taxon>
        <taxon>Cypriniformes</taxon>
        <taxon>Cyprinidae</taxon>
        <taxon>Labeoninae</taxon>
        <taxon>Labeonini</taxon>
        <taxon>Cirrhinus</taxon>
    </lineage>
</organism>
<dbReference type="PANTHER" id="PTHR25466">
    <property type="entry name" value="T-LYMPHOCYTE ACTIVATION ANTIGEN"/>
    <property type="match status" value="1"/>
</dbReference>
<feature type="domain" description="Ig-like" evidence="13">
    <location>
        <begin position="4"/>
        <end position="130"/>
    </location>
</feature>
<dbReference type="InterPro" id="IPR007110">
    <property type="entry name" value="Ig-like_dom"/>
</dbReference>
<evidence type="ECO:0000313" key="14">
    <source>
        <dbReference type="EMBL" id="KAK2916874.1"/>
    </source>
</evidence>
<dbReference type="GO" id="GO:0007166">
    <property type="term" value="P:cell surface receptor signaling pathway"/>
    <property type="evidence" value="ECO:0007669"/>
    <property type="project" value="TreeGrafter"/>
</dbReference>
<feature type="domain" description="Ig-like" evidence="13">
    <location>
        <begin position="415"/>
        <end position="481"/>
    </location>
</feature>
<dbReference type="PANTHER" id="PTHR25466:SF14">
    <property type="entry name" value="BUTYROPHILIN SUBFAMILY 2 MEMBER A2-LIKE-RELATED"/>
    <property type="match status" value="1"/>
</dbReference>
<dbReference type="AlphaFoldDB" id="A0AA88QKX9"/>
<reference evidence="14" key="1">
    <citation type="submission" date="2023-08" db="EMBL/GenBank/DDBJ databases">
        <title>Chromosome-level Genome Assembly of mud carp (Cirrhinus molitorella).</title>
        <authorList>
            <person name="Liu H."/>
        </authorList>
    </citation>
    <scope>NUCLEOTIDE SEQUENCE</scope>
    <source>
        <strain evidence="14">Prfri</strain>
        <tissue evidence="14">Muscle</tissue>
    </source>
</reference>
<dbReference type="GO" id="GO:0006955">
    <property type="term" value="P:immune response"/>
    <property type="evidence" value="ECO:0007669"/>
    <property type="project" value="TreeGrafter"/>
</dbReference>
<accession>A0AA88QKX9</accession>
<dbReference type="Pfam" id="PF07686">
    <property type="entry name" value="V-set"/>
    <property type="match status" value="4"/>
</dbReference>
<sequence>MYLPNCVLMAVLLMVADGFLVKGPSGPLVAPLGSSVILPCYVDKPLLIKNLEVEWKRTDTETLVHLYQDGESRPESQQQDYHDRAHFFTDQIQHGNFSLRLDNLTAEDEGRYTCKVYSQQDSGETVVQIRDVERLLVSGSDESISVSMDKDVTLNCSVDSHITPEHIEEVSWKKTDEDKEILILLYQNNETLSDSSDERYRDRVEFFTAEIPKGNFSLKLKSVRTEDKGVYMCQVFAGGLSANATVVLERLGFSVLHIMVLIFCIAASGSALLICFKMYSKPQYDTEFTVDSSYHSLFVPMGNTIVLPCYVGTSLPKEELKVEWRRTNSDALVHVYEDGESRPEKQHQDYHDRAHLFTESMHHGNLSLRLDQTKTEDAGQYTCKVYSKQKPVLSEDVNMSVGFCVPNITKFVPLGDSVVLPCSVGKSLLTEDLKVEWRRTDSKPEAKQQDYCNRAHFFTDQIQLRLDNLTAEDEGEYSCKIYSQLDCVFLSITKLKLGCILEGPSAPLVVPLGSSVVLPCYVDKSLLTEDLKVEWRKTDSGSMVHLYQDGEIRSESQQQDYRDRAHFFTEEIQHGNFSLRLDNLRAEDKGQYICTIYKQHDSVLSTTTRLDSTNEKPVSTLGYIHVFLPNIMMFVAFVFWGVTEGFLYEAICCCALYILRPLALLCVAPYLETPEYYLESEFIIFMVVYFAVLLGRAWGSIVYYAEAEKILIIAVFVVVTLLIVIYIINFFTEDMEMQCHGGICGWIREKTTAVASFSIFILPLLQFAVLMIAFRAAGGVFFIFVLFPFLFFLTFVYLPDDKKKSCSNLLNIISWMILMFIMTAVMLYFYITALTNEKDGAGWSSTAVFVHMLWMIAMYVNYTDEDLDLSFNFKKMLYVFGSVGVVLLNSVTLMTELILKTVNGERTVEDLRMVVFPSECLFILIGMAVEIFTFSRTVNKQMKQKKNKDDKYIHKHDPEKTAEFCEMDPLPALLDCEALPASKDSVC</sequence>
<evidence type="ECO:0000259" key="13">
    <source>
        <dbReference type="PROSITE" id="PS50835"/>
    </source>
</evidence>
<dbReference type="Gene3D" id="2.60.40.10">
    <property type="entry name" value="Immunoglobulins"/>
    <property type="match status" value="5"/>
</dbReference>
<dbReference type="InterPro" id="IPR013106">
    <property type="entry name" value="Ig_V-set"/>
</dbReference>
<evidence type="ECO:0000256" key="7">
    <source>
        <dbReference type="ARBA" id="ARBA00023157"/>
    </source>
</evidence>
<keyword evidence="10" id="KW-0393">Immunoglobulin domain</keyword>
<dbReference type="InterPro" id="IPR003599">
    <property type="entry name" value="Ig_sub"/>
</dbReference>
<dbReference type="Proteomes" id="UP001187343">
    <property type="component" value="Unassembled WGS sequence"/>
</dbReference>
<feature type="transmembrane region" description="Helical" evidence="11">
    <location>
        <begin position="843"/>
        <end position="864"/>
    </location>
</feature>
<evidence type="ECO:0000256" key="12">
    <source>
        <dbReference type="SAM" id="SignalP"/>
    </source>
</evidence>
<comment type="caution">
    <text evidence="14">The sequence shown here is derived from an EMBL/GenBank/DDBJ whole genome shotgun (WGS) entry which is preliminary data.</text>
</comment>
<feature type="transmembrane region" description="Helical" evidence="11">
    <location>
        <begin position="810"/>
        <end position="831"/>
    </location>
</feature>
<dbReference type="GO" id="GO:0031295">
    <property type="term" value="P:T cell costimulation"/>
    <property type="evidence" value="ECO:0007669"/>
    <property type="project" value="TreeGrafter"/>
</dbReference>
<evidence type="ECO:0000256" key="6">
    <source>
        <dbReference type="ARBA" id="ARBA00023136"/>
    </source>
</evidence>
<feature type="transmembrane region" description="Helical" evidence="11">
    <location>
        <begin position="753"/>
        <end position="774"/>
    </location>
</feature>
<dbReference type="InterPro" id="IPR003598">
    <property type="entry name" value="Ig_sub2"/>
</dbReference>
<dbReference type="Pfam" id="PF00047">
    <property type="entry name" value="ig"/>
    <property type="match status" value="1"/>
</dbReference>
<gene>
    <name evidence="14" type="ORF">Q8A67_001248</name>
</gene>
<dbReference type="GO" id="GO:0009897">
    <property type="term" value="C:external side of plasma membrane"/>
    <property type="evidence" value="ECO:0007669"/>
    <property type="project" value="TreeGrafter"/>
</dbReference>
<keyword evidence="8" id="KW-0675">Receptor</keyword>
<feature type="domain" description="Ig-like" evidence="13">
    <location>
        <begin position="282"/>
        <end position="400"/>
    </location>
</feature>
<evidence type="ECO:0000256" key="1">
    <source>
        <dbReference type="ARBA" id="ARBA00004251"/>
    </source>
</evidence>
<dbReference type="EMBL" id="JAUYZG010000001">
    <property type="protein sequence ID" value="KAK2916874.1"/>
    <property type="molecule type" value="Genomic_DNA"/>
</dbReference>